<evidence type="ECO:0000313" key="1">
    <source>
        <dbReference type="EMBL" id="KGF55311.1"/>
    </source>
</evidence>
<accession>A0A096B8J1</accession>
<keyword evidence="2" id="KW-1185">Reference proteome</keyword>
<sequence length="217" mass="25650">MPRQLKRKKPYIVVFCEGESEQAYTDFLKKEFKDVASIKRPSSTGLFEEADSKFKKDKSYRDYAEVTDEIWFFFDVETKDVQKWDSRLKIIKRLRSLRKKPGIKVRLLMTTGCVEYWFMLHYKMFTPPIQTVAEKERIIAELIEKVPDYQKGDLHSTSKIAHNYPEAVKNSKRTLSNLLQDGLPSLDDTDERNYWLCRNCLTFSNVYEAIDFLTSLQ</sequence>
<name>A0A096B8J1_FLAPL</name>
<dbReference type="EMBL" id="ADLO01000059">
    <property type="protein sequence ID" value="KGF55311.1"/>
    <property type="molecule type" value="Genomic_DNA"/>
</dbReference>
<dbReference type="HOGENOM" id="CLU_1271516_0_0_9"/>
<dbReference type="InterPro" id="IPR025591">
    <property type="entry name" value="RloB"/>
</dbReference>
<protein>
    <recommendedName>
        <fullName evidence="3">RloB-like protein</fullName>
    </recommendedName>
</protein>
<dbReference type="Proteomes" id="UP000029585">
    <property type="component" value="Unassembled WGS sequence"/>
</dbReference>
<comment type="caution">
    <text evidence="1">The sequence shown here is derived from an EMBL/GenBank/DDBJ whole genome shotgun (WGS) entry which is preliminary data.</text>
</comment>
<dbReference type="AlphaFoldDB" id="A0A096B8J1"/>
<reference evidence="1 2" key="1">
    <citation type="submission" date="2011-08" db="EMBL/GenBank/DDBJ databases">
        <title>The Genome Sequence of Clostridium orbiscindens 1_3_50AFAA.</title>
        <authorList>
            <consortium name="The Broad Institute Genome Sequencing Platform"/>
            <person name="Earl A."/>
            <person name="Ward D."/>
            <person name="Feldgarden M."/>
            <person name="Gevers D."/>
            <person name="Daigneault M."/>
            <person name="Strauss J."/>
            <person name="Allen-Vercoe E."/>
            <person name="Young S.K."/>
            <person name="Zeng Q."/>
            <person name="Gargeya S."/>
            <person name="Fitzgerald M."/>
            <person name="Haas B."/>
            <person name="Abouelleil A."/>
            <person name="Alvarado L."/>
            <person name="Arachchi H.M."/>
            <person name="Berlin A."/>
            <person name="Brown A."/>
            <person name="Chapman S.B."/>
            <person name="Chen Z."/>
            <person name="Dunbar C."/>
            <person name="Freedman E."/>
            <person name="Gearin G."/>
            <person name="Gellesch M."/>
            <person name="Goldberg J."/>
            <person name="Griggs A."/>
            <person name="Gujja S."/>
            <person name="Heiman D."/>
            <person name="Howarth C."/>
            <person name="Larson L."/>
            <person name="Lui A."/>
            <person name="MacDonald P.J.P."/>
            <person name="Montmayeur A."/>
            <person name="Murphy C."/>
            <person name="Neiman D."/>
            <person name="Pearson M."/>
            <person name="Priest M."/>
            <person name="Roberts A."/>
            <person name="Saif S."/>
            <person name="Shea T."/>
            <person name="Shenoy N."/>
            <person name="Sisk P."/>
            <person name="Stolte C."/>
            <person name="Sykes S."/>
            <person name="Wortman J."/>
            <person name="Nusbaum C."/>
            <person name="Birren B."/>
        </authorList>
    </citation>
    <scope>NUCLEOTIDE SEQUENCE [LARGE SCALE GENOMIC DNA]</scope>
    <source>
        <strain evidence="1 2">1_3_50AFAA</strain>
    </source>
</reference>
<dbReference type="eggNOG" id="ENOG5032X10">
    <property type="taxonomic scope" value="Bacteria"/>
</dbReference>
<gene>
    <name evidence="1" type="ORF">HMPREF9460_02046</name>
</gene>
<dbReference type="RefSeq" id="WP_009258136.1">
    <property type="nucleotide sequence ID" value="NZ_KN174163.1"/>
</dbReference>
<dbReference type="Pfam" id="PF13707">
    <property type="entry name" value="RloB"/>
    <property type="match status" value="1"/>
</dbReference>
<proteinExistence type="predicted"/>
<evidence type="ECO:0000313" key="2">
    <source>
        <dbReference type="Proteomes" id="UP000029585"/>
    </source>
</evidence>
<evidence type="ECO:0008006" key="3">
    <source>
        <dbReference type="Google" id="ProtNLM"/>
    </source>
</evidence>
<organism evidence="1 2">
    <name type="scientific">Flavonifractor plautii 1_3_50AFAA</name>
    <dbReference type="NCBI Taxonomy" id="742738"/>
    <lineage>
        <taxon>Bacteria</taxon>
        <taxon>Bacillati</taxon>
        <taxon>Bacillota</taxon>
        <taxon>Clostridia</taxon>
        <taxon>Eubacteriales</taxon>
        <taxon>Oscillospiraceae</taxon>
        <taxon>Flavonifractor</taxon>
    </lineage>
</organism>